<comment type="similarity">
    <text evidence="1">Belongs to the prokaryotic/mitochondrial release factor family.</text>
</comment>
<dbReference type="GO" id="GO:0005737">
    <property type="term" value="C:cytoplasm"/>
    <property type="evidence" value="ECO:0007669"/>
    <property type="project" value="UniProtKB-ARBA"/>
</dbReference>
<keyword evidence="3" id="KW-0648">Protein biosynthesis</keyword>
<dbReference type="PANTHER" id="PTHR43804:SF7">
    <property type="entry name" value="LD18447P"/>
    <property type="match status" value="1"/>
</dbReference>
<dbReference type="EMBL" id="MFAQ01000043">
    <property type="protein sequence ID" value="OGD81491.1"/>
    <property type="molecule type" value="Genomic_DNA"/>
</dbReference>
<comment type="caution">
    <text evidence="5">The sequence shown here is derived from an EMBL/GenBank/DDBJ whole genome shotgun (WGS) entry which is preliminary data.</text>
</comment>
<evidence type="ECO:0000313" key="5">
    <source>
        <dbReference type="EMBL" id="OGD81491.1"/>
    </source>
</evidence>
<sequence>MDNNTPDYLQAEIDRLEAELITNQELLADPELGQLAKAEIERLQKTIESLKTATSSNNNDEEVGENFNSSPAILEVRGAAGGDESKIFADDLLRMYVRFATNQGFTIEYLDDTVVKFSKPNRALWDFGAYQTFQFESGVHRVQRVPATEAQGRIHTSTATVAVLPEIKANQFEVRDQDLEWQFTRAGGPGGQNVNKVNTAVRLTHIPSGLVVFVREERYQARNKEIALNLLRAKLWQAEEDKRLSALSSQRAEAVGTGSRSEKIKTYNFPQNRLTDHRLEKSWHNLKDIMEGDLTDLLSTTISFFEPSPQKQYDLTSPI</sequence>
<dbReference type="Gene3D" id="3.30.70.1660">
    <property type="match status" value="1"/>
</dbReference>
<gene>
    <name evidence="5" type="ORF">A2572_02575</name>
</gene>
<dbReference type="GO" id="GO:0003747">
    <property type="term" value="F:translation release factor activity"/>
    <property type="evidence" value="ECO:0007669"/>
    <property type="project" value="InterPro"/>
</dbReference>
<accession>A0A1F5FPG0</accession>
<dbReference type="InterPro" id="IPR005139">
    <property type="entry name" value="PCRF"/>
</dbReference>
<dbReference type="Gene3D" id="3.30.160.20">
    <property type="match status" value="1"/>
</dbReference>
<dbReference type="AlphaFoldDB" id="A0A1F5FPG0"/>
<name>A0A1F5FPG0_9BACT</name>
<dbReference type="Proteomes" id="UP000179237">
    <property type="component" value="Unassembled WGS sequence"/>
</dbReference>
<dbReference type="PROSITE" id="PS00745">
    <property type="entry name" value="RF_PROK_I"/>
    <property type="match status" value="1"/>
</dbReference>
<dbReference type="PANTHER" id="PTHR43804">
    <property type="entry name" value="LD18447P"/>
    <property type="match status" value="1"/>
</dbReference>
<evidence type="ECO:0000259" key="4">
    <source>
        <dbReference type="PROSITE" id="PS00745"/>
    </source>
</evidence>
<dbReference type="InterPro" id="IPR000352">
    <property type="entry name" value="Pep_chain_release_fac_I"/>
</dbReference>
<reference evidence="5 6" key="1">
    <citation type="journal article" date="2016" name="Nat. Commun.">
        <title>Thousands of microbial genomes shed light on interconnected biogeochemical processes in an aquifer system.</title>
        <authorList>
            <person name="Anantharaman K."/>
            <person name="Brown C.T."/>
            <person name="Hug L.A."/>
            <person name="Sharon I."/>
            <person name="Castelle C.J."/>
            <person name="Probst A.J."/>
            <person name="Thomas B.C."/>
            <person name="Singh A."/>
            <person name="Wilkins M.J."/>
            <person name="Karaoz U."/>
            <person name="Brodie E.L."/>
            <person name="Williams K.H."/>
            <person name="Hubbard S.S."/>
            <person name="Banfield J.F."/>
        </authorList>
    </citation>
    <scope>NUCLEOTIDE SEQUENCE [LARGE SCALE GENOMIC DNA]</scope>
</reference>
<protein>
    <recommendedName>
        <fullName evidence="4">Prokaryotic-type class I peptide chain release factors domain-containing protein</fullName>
    </recommendedName>
</protein>
<feature type="domain" description="Prokaryotic-type class I peptide chain release factors" evidence="4">
    <location>
        <begin position="185"/>
        <end position="201"/>
    </location>
</feature>
<dbReference type="Pfam" id="PF03462">
    <property type="entry name" value="PCRF"/>
    <property type="match status" value="1"/>
</dbReference>
<dbReference type="InterPro" id="IPR045853">
    <property type="entry name" value="Pep_chain_release_fac_I_sf"/>
</dbReference>
<proteinExistence type="inferred from homology"/>
<dbReference type="InterPro" id="IPR050057">
    <property type="entry name" value="Prokaryotic/Mito_RF"/>
</dbReference>
<evidence type="ECO:0000256" key="1">
    <source>
        <dbReference type="ARBA" id="ARBA00010835"/>
    </source>
</evidence>
<evidence type="ECO:0000256" key="2">
    <source>
        <dbReference type="ARBA" id="ARBA00022481"/>
    </source>
</evidence>
<evidence type="ECO:0000256" key="3">
    <source>
        <dbReference type="ARBA" id="ARBA00022917"/>
    </source>
</evidence>
<organism evidence="5 6">
    <name type="scientific">Candidatus Collierbacteria bacterium RIFOXYD1_FULL_40_9</name>
    <dbReference type="NCBI Taxonomy" id="1817731"/>
    <lineage>
        <taxon>Bacteria</taxon>
        <taxon>Candidatus Collieribacteriota</taxon>
    </lineage>
</organism>
<keyword evidence="2" id="KW-0488">Methylation</keyword>
<evidence type="ECO:0000313" key="6">
    <source>
        <dbReference type="Proteomes" id="UP000179237"/>
    </source>
</evidence>
<dbReference type="Pfam" id="PF00472">
    <property type="entry name" value="RF-1"/>
    <property type="match status" value="1"/>
</dbReference>
<dbReference type="SUPFAM" id="SSF75620">
    <property type="entry name" value="Release factor"/>
    <property type="match status" value="1"/>
</dbReference>
<dbReference type="SMART" id="SM00937">
    <property type="entry name" value="PCRF"/>
    <property type="match status" value="1"/>
</dbReference>